<accession>A0ABD6BTU2</accession>
<name>A0ABD6BTU2_9EURY</name>
<comment type="caution">
    <text evidence="2">The sequence shown here is derived from an EMBL/GenBank/DDBJ whole genome shotgun (WGS) entry which is preliminary data.</text>
</comment>
<dbReference type="Proteomes" id="UP001597139">
    <property type="component" value="Unassembled WGS sequence"/>
</dbReference>
<dbReference type="InterPro" id="IPR002575">
    <property type="entry name" value="Aminoglycoside_PTrfase"/>
</dbReference>
<feature type="domain" description="Aminoglycoside phosphotransferase" evidence="1">
    <location>
        <begin position="31"/>
        <end position="274"/>
    </location>
</feature>
<dbReference type="PANTHER" id="PTHR21310">
    <property type="entry name" value="AMINOGLYCOSIDE PHOSPHOTRANSFERASE-RELATED-RELATED"/>
    <property type="match status" value="1"/>
</dbReference>
<evidence type="ECO:0000259" key="1">
    <source>
        <dbReference type="Pfam" id="PF01636"/>
    </source>
</evidence>
<reference evidence="2 3" key="1">
    <citation type="journal article" date="2019" name="Int. J. Syst. Evol. Microbiol.">
        <title>The Global Catalogue of Microorganisms (GCM) 10K type strain sequencing project: providing services to taxonomists for standard genome sequencing and annotation.</title>
        <authorList>
            <consortium name="The Broad Institute Genomics Platform"/>
            <consortium name="The Broad Institute Genome Sequencing Center for Infectious Disease"/>
            <person name="Wu L."/>
            <person name="Ma J."/>
        </authorList>
    </citation>
    <scope>NUCLEOTIDE SEQUENCE [LARGE SCALE GENOMIC DNA]</scope>
    <source>
        <strain evidence="2 3">CGMCC 1.12859</strain>
    </source>
</reference>
<evidence type="ECO:0000313" key="3">
    <source>
        <dbReference type="Proteomes" id="UP001597139"/>
    </source>
</evidence>
<dbReference type="RefSeq" id="WP_267648025.1">
    <property type="nucleotide sequence ID" value="NZ_JANHGR010000003.1"/>
</dbReference>
<dbReference type="Gene3D" id="3.30.200.20">
    <property type="entry name" value="Phosphorylase Kinase, domain 1"/>
    <property type="match status" value="1"/>
</dbReference>
<protein>
    <submittedName>
        <fullName evidence="2">Phosphotransferase family protein</fullName>
    </submittedName>
</protein>
<sequence length="321" mass="35122">MFTHTAIRDALQAVNEHESAVATILAVDAGTNHSYRITFEDGSRRLLKVGTRFPDAFPAEPKTMAVLGERTDIPVPQVYGMGESPLGYPFAVYEFVPSADADDGRVSDLPPAAAEQLCREAGENLGALHRETLPAFGPVGVDGDGFVVTDEMPFREMLRGSLDRQLSLLRETPFSGRCEALGELSEELIERIDSEALRPALAHGDYRLENLAVDPTAEQVTSAVLDWERPTATDPLWDAVMAKALLTAGYGLDEEFRRSLEATFWDAYGDGASGTARRACYELLARVRLARHLDEEVGGESATAVSARVREHERAFDRLLA</sequence>
<dbReference type="EMBL" id="JBHUCZ010000012">
    <property type="protein sequence ID" value="MFD1568527.1"/>
    <property type="molecule type" value="Genomic_DNA"/>
</dbReference>
<organism evidence="2 3">
    <name type="scientific">Halolamina litorea</name>
    <dbReference type="NCBI Taxonomy" id="1515593"/>
    <lineage>
        <taxon>Archaea</taxon>
        <taxon>Methanobacteriati</taxon>
        <taxon>Methanobacteriota</taxon>
        <taxon>Stenosarchaea group</taxon>
        <taxon>Halobacteria</taxon>
        <taxon>Halobacteriales</taxon>
        <taxon>Haloferacaceae</taxon>
    </lineage>
</organism>
<dbReference type="Gene3D" id="3.90.1200.10">
    <property type="match status" value="1"/>
</dbReference>
<dbReference type="InterPro" id="IPR011009">
    <property type="entry name" value="Kinase-like_dom_sf"/>
</dbReference>
<gene>
    <name evidence="2" type="ORF">ACFSAU_13610</name>
</gene>
<dbReference type="SUPFAM" id="SSF56112">
    <property type="entry name" value="Protein kinase-like (PK-like)"/>
    <property type="match status" value="1"/>
</dbReference>
<keyword evidence="3" id="KW-1185">Reference proteome</keyword>
<evidence type="ECO:0000313" key="2">
    <source>
        <dbReference type="EMBL" id="MFD1568527.1"/>
    </source>
</evidence>
<dbReference type="InterPro" id="IPR051678">
    <property type="entry name" value="AGP_Transferase"/>
</dbReference>
<dbReference type="Pfam" id="PF01636">
    <property type="entry name" value="APH"/>
    <property type="match status" value="1"/>
</dbReference>
<proteinExistence type="predicted"/>
<dbReference type="AlphaFoldDB" id="A0ABD6BTU2"/>